<protein>
    <submittedName>
        <fullName evidence="1">Uncharacterized protein</fullName>
    </submittedName>
</protein>
<reference evidence="1 2" key="1">
    <citation type="submission" date="2017-07" db="EMBL/GenBank/DDBJ databases">
        <title>Draft whole genome sequences of clinical Proprionibacteriaceae strains.</title>
        <authorList>
            <person name="Bernier A.-M."/>
            <person name="Bernard K."/>
            <person name="Domingo M.-C."/>
        </authorList>
    </citation>
    <scope>NUCLEOTIDE SEQUENCE [LARGE SCALE GENOMIC DNA]</scope>
    <source>
        <strain evidence="1 2">NML 130396</strain>
    </source>
</reference>
<comment type="caution">
    <text evidence="1">The sequence shown here is derived from an EMBL/GenBank/DDBJ whole genome shotgun (WGS) entry which is preliminary data.</text>
</comment>
<name>A0A255H764_9ACTN</name>
<sequence>MTEVALIAPEGVRLPAGLSRVLDGHVPCQTCGSEIGARAALLVERAGEWMRFRPRHPDCAGPELVELPGPERLDPSRGVHRVGCVALPDQRPALLVNPDVDAPAFVGERPALADLLNGTGWQAWPATPQRISGWVEVRAGAVEVLTGLGSIVLDPVPEEWARLVGGAGELPVLALLDEHVDAWLGASGWAEVAALLDRSRPLAGLVQVLI</sequence>
<keyword evidence="2" id="KW-1185">Reference proteome</keyword>
<accession>A0A255H764</accession>
<dbReference type="EMBL" id="NMVQ01000007">
    <property type="protein sequence ID" value="OYO23465.1"/>
    <property type="molecule type" value="Genomic_DNA"/>
</dbReference>
<dbReference type="Proteomes" id="UP000216311">
    <property type="component" value="Unassembled WGS sequence"/>
</dbReference>
<organism evidence="1 2">
    <name type="scientific">Enemella dayhoffiae</name>
    <dbReference type="NCBI Taxonomy" id="2016507"/>
    <lineage>
        <taxon>Bacteria</taxon>
        <taxon>Bacillati</taxon>
        <taxon>Actinomycetota</taxon>
        <taxon>Actinomycetes</taxon>
        <taxon>Propionibacteriales</taxon>
        <taxon>Propionibacteriaceae</taxon>
        <taxon>Enemella</taxon>
    </lineage>
</organism>
<gene>
    <name evidence="1" type="ORF">CGZ93_05850</name>
</gene>
<evidence type="ECO:0000313" key="2">
    <source>
        <dbReference type="Proteomes" id="UP000216311"/>
    </source>
</evidence>
<proteinExistence type="predicted"/>
<dbReference type="OrthoDB" id="9802352at2"/>
<dbReference type="RefSeq" id="WP_094363223.1">
    <property type="nucleotide sequence ID" value="NZ_NMVQ01000007.1"/>
</dbReference>
<evidence type="ECO:0000313" key="1">
    <source>
        <dbReference type="EMBL" id="OYO23465.1"/>
    </source>
</evidence>
<dbReference type="AlphaFoldDB" id="A0A255H764"/>